<dbReference type="NCBIfam" id="TIGR03365">
    <property type="entry name" value="Bsubt_queE"/>
    <property type="match status" value="1"/>
</dbReference>
<comment type="similarity">
    <text evidence="8">Belongs to the radical SAM superfamily. 7-carboxy-7-deazaguanine synthase family.</text>
</comment>
<feature type="binding site" evidence="8">
    <location>
        <position position="52"/>
    </location>
    <ligand>
        <name>[4Fe-4S] cluster</name>
        <dbReference type="ChEBI" id="CHEBI:49883"/>
        <note>4Fe-4S-S-AdoMet</note>
    </ligand>
</feature>
<comment type="cofactor">
    <cofactor evidence="8">
        <name>[4Fe-4S] cluster</name>
        <dbReference type="ChEBI" id="CHEBI:49883"/>
    </cofactor>
    <text evidence="8">Binds 1 [4Fe-4S] cluster. The cluster is coordinated with 3 cysteines and an exchangeable S-adenosyl-L-methionine.</text>
</comment>
<dbReference type="PIRSF" id="PIRSF000370">
    <property type="entry name" value="QueE"/>
    <property type="match status" value="1"/>
</dbReference>
<feature type="binding site" evidence="8">
    <location>
        <begin position="29"/>
        <end position="31"/>
    </location>
    <ligand>
        <name>substrate</name>
    </ligand>
</feature>
<keyword evidence="2 8" id="KW-0949">S-adenosyl-L-methionine</keyword>
<comment type="cofactor">
    <cofactor evidence="8">
        <name>Mg(2+)</name>
        <dbReference type="ChEBI" id="CHEBI:18420"/>
    </cofactor>
</comment>
<evidence type="ECO:0000256" key="5">
    <source>
        <dbReference type="ARBA" id="ARBA00023004"/>
    </source>
</evidence>
<dbReference type="PANTHER" id="PTHR42836:SF1">
    <property type="entry name" value="7-CARBOXY-7-DEAZAGUANINE SYNTHASE"/>
    <property type="match status" value="1"/>
</dbReference>
<feature type="domain" description="Radical SAM core" evidence="9">
    <location>
        <begin position="35"/>
        <end position="251"/>
    </location>
</feature>
<reference evidence="10 11" key="1">
    <citation type="submission" date="2016-10" db="EMBL/GenBank/DDBJ databases">
        <authorList>
            <person name="de Groot N.N."/>
        </authorList>
    </citation>
    <scope>NUCLEOTIDE SEQUENCE [LARGE SCALE GENOMIC DNA]</scope>
    <source>
        <strain evidence="10 11">A52C2</strain>
    </source>
</reference>
<comment type="subunit">
    <text evidence="8">Homodimer.</text>
</comment>
<proteinExistence type="inferred from homology"/>
<feature type="binding site" evidence="8">
    <location>
        <position position="57"/>
    </location>
    <ligand>
        <name>Mg(2+)</name>
        <dbReference type="ChEBI" id="CHEBI:18420"/>
    </ligand>
</feature>
<keyword evidence="5 8" id="KW-0408">Iron</keyword>
<keyword evidence="1 8" id="KW-0004">4Fe-4S</keyword>
<organism evidence="10 11">
    <name type="scientific">Faunimonas pinastri</name>
    <dbReference type="NCBI Taxonomy" id="1855383"/>
    <lineage>
        <taxon>Bacteria</taxon>
        <taxon>Pseudomonadati</taxon>
        <taxon>Pseudomonadota</taxon>
        <taxon>Alphaproteobacteria</taxon>
        <taxon>Hyphomicrobiales</taxon>
        <taxon>Afifellaceae</taxon>
        <taxon>Faunimonas</taxon>
    </lineage>
</organism>
<dbReference type="STRING" id="1855383.SAMN05216548_1194"/>
<comment type="caution">
    <text evidence="8">Lacks conserved residue(s) required for the propagation of feature annotation.</text>
</comment>
<dbReference type="Gene3D" id="3.20.20.70">
    <property type="entry name" value="Aldolase class I"/>
    <property type="match status" value="1"/>
</dbReference>
<feature type="binding site" evidence="8">
    <location>
        <begin position="140"/>
        <end position="142"/>
    </location>
    <ligand>
        <name>S-adenosyl-L-methionine</name>
        <dbReference type="ChEBI" id="CHEBI:59789"/>
    </ligand>
</feature>
<dbReference type="Pfam" id="PF04055">
    <property type="entry name" value="Radical_SAM"/>
    <property type="match status" value="1"/>
</dbReference>
<feature type="binding site" evidence="8">
    <location>
        <begin position="54"/>
        <end position="56"/>
    </location>
    <ligand>
        <name>S-adenosyl-L-methionine</name>
        <dbReference type="ChEBI" id="CHEBI:59789"/>
    </ligand>
</feature>
<dbReference type="SUPFAM" id="SSF102114">
    <property type="entry name" value="Radical SAM enzymes"/>
    <property type="match status" value="1"/>
</dbReference>
<dbReference type="InterPro" id="IPR024924">
    <property type="entry name" value="7-CO-7-deazaguanine_synth-like"/>
</dbReference>
<comment type="function">
    <text evidence="8">Catalyzes the complex heterocyclic radical-mediated conversion of 6-carboxy-5,6,7,8-tetrahydropterin (CPH4) to 7-carboxy-7-deazaguanine (CDG), a step common to the biosynthetic pathways of all 7-deazapurine-containing compounds.</text>
</comment>
<comment type="catalytic activity">
    <reaction evidence="8">
        <text>6-carboxy-5,6,7,8-tetrahydropterin + H(+) = 7-carboxy-7-carbaguanine + NH4(+)</text>
        <dbReference type="Rhea" id="RHEA:27974"/>
        <dbReference type="ChEBI" id="CHEBI:15378"/>
        <dbReference type="ChEBI" id="CHEBI:28938"/>
        <dbReference type="ChEBI" id="CHEBI:61032"/>
        <dbReference type="ChEBI" id="CHEBI:61036"/>
        <dbReference type="EC" id="4.3.99.3"/>
    </reaction>
</comment>
<dbReference type="EC" id="4.3.99.3" evidence="8"/>
<sequence>MNAPSAISARIRGAAEAVVRVSEIFGPTIQGEGALIGLPTVFVRTGGCDYRCSWCDSLHAVDSRYRADWKPMTSGAILDEVRRLSGDRPLTVTISGGNPAIQPLGDLIRQGHERGYRFALETQGSVSQDWFAELDMLVLSPKPPSSGMVTDWQALANCVAEASAGPRTVLKFVVFDEADYAFARDAASRFPALAVYLQPGNPIPEGAEAEHEAVDPDALMRRMEWLIDRVTADRWFEAHVLPQLHVLIWGNRRGV</sequence>
<feature type="binding site" evidence="8">
    <location>
        <position position="55"/>
    </location>
    <ligand>
        <name>[4Fe-4S] cluster</name>
        <dbReference type="ChEBI" id="CHEBI:49883"/>
        <note>4Fe-4S-S-AdoMet</note>
    </ligand>
</feature>
<dbReference type="GO" id="GO:0000287">
    <property type="term" value="F:magnesium ion binding"/>
    <property type="evidence" value="ECO:0007669"/>
    <property type="project" value="UniProtKB-UniRule"/>
</dbReference>
<dbReference type="HAMAP" id="MF_00917">
    <property type="entry name" value="QueE"/>
    <property type="match status" value="1"/>
</dbReference>
<keyword evidence="4 8" id="KW-0460">Magnesium</keyword>
<dbReference type="GO" id="GO:0051539">
    <property type="term" value="F:4 iron, 4 sulfur cluster binding"/>
    <property type="evidence" value="ECO:0007669"/>
    <property type="project" value="UniProtKB-UniRule"/>
</dbReference>
<dbReference type="Proteomes" id="UP000199647">
    <property type="component" value="Unassembled WGS sequence"/>
</dbReference>
<dbReference type="AlphaFoldDB" id="A0A1H9P8H2"/>
<keyword evidence="11" id="KW-1185">Reference proteome</keyword>
<dbReference type="InterPro" id="IPR058240">
    <property type="entry name" value="rSAM_sf"/>
</dbReference>
<evidence type="ECO:0000259" key="9">
    <source>
        <dbReference type="PROSITE" id="PS51918"/>
    </source>
</evidence>
<dbReference type="GO" id="GO:0016840">
    <property type="term" value="F:carbon-nitrogen lyase activity"/>
    <property type="evidence" value="ECO:0007669"/>
    <property type="project" value="UniProtKB-UniRule"/>
</dbReference>
<dbReference type="UniPathway" id="UPA00391"/>
<dbReference type="PANTHER" id="PTHR42836">
    <property type="entry name" value="7-CARBOXY-7-DEAZAGUANINE SYNTHASE"/>
    <property type="match status" value="1"/>
</dbReference>
<keyword evidence="6 8" id="KW-0411">Iron-sulfur</keyword>
<name>A0A1H9P8H2_9HYPH</name>
<dbReference type="InterPro" id="IPR013785">
    <property type="entry name" value="Aldolase_TIM"/>
</dbReference>
<accession>A0A1H9P8H2</accession>
<keyword evidence="8" id="KW-0671">Queuosine biosynthesis</keyword>
<evidence type="ECO:0000256" key="2">
    <source>
        <dbReference type="ARBA" id="ARBA00022691"/>
    </source>
</evidence>
<evidence type="ECO:0000256" key="7">
    <source>
        <dbReference type="ARBA" id="ARBA00023239"/>
    </source>
</evidence>
<comment type="pathway">
    <text evidence="8">Purine metabolism; 7-cyano-7-deazaguanine biosynthesis.</text>
</comment>
<evidence type="ECO:0000256" key="3">
    <source>
        <dbReference type="ARBA" id="ARBA00022723"/>
    </source>
</evidence>
<dbReference type="SFLD" id="SFLDS00029">
    <property type="entry name" value="Radical_SAM"/>
    <property type="match status" value="1"/>
</dbReference>
<dbReference type="SFLD" id="SFLDF00357">
    <property type="entry name" value="ExsD-like"/>
    <property type="match status" value="1"/>
</dbReference>
<feature type="binding site" evidence="8">
    <location>
        <position position="97"/>
    </location>
    <ligand>
        <name>S-adenosyl-L-methionine</name>
        <dbReference type="ChEBI" id="CHEBI:59789"/>
    </ligand>
</feature>
<evidence type="ECO:0000256" key="8">
    <source>
        <dbReference type="HAMAP-Rule" id="MF_00917"/>
    </source>
</evidence>
<evidence type="ECO:0000256" key="6">
    <source>
        <dbReference type="ARBA" id="ARBA00023014"/>
    </source>
</evidence>
<evidence type="ECO:0000313" key="11">
    <source>
        <dbReference type="Proteomes" id="UP000199647"/>
    </source>
</evidence>
<evidence type="ECO:0000313" key="10">
    <source>
        <dbReference type="EMBL" id="SER44536.1"/>
    </source>
</evidence>
<evidence type="ECO:0000256" key="4">
    <source>
        <dbReference type="ARBA" id="ARBA00022842"/>
    </source>
</evidence>
<keyword evidence="7 8" id="KW-0456">Lyase</keyword>
<dbReference type="InterPro" id="IPR007197">
    <property type="entry name" value="rSAM"/>
</dbReference>
<gene>
    <name evidence="8" type="primary">queE</name>
    <name evidence="10" type="ORF">SAMN05216548_1194</name>
</gene>
<dbReference type="InterPro" id="IPR017742">
    <property type="entry name" value="Deazaguanine_synth"/>
</dbReference>
<feature type="binding site" evidence="8">
    <location>
        <position position="95"/>
    </location>
    <ligand>
        <name>substrate</name>
    </ligand>
</feature>
<dbReference type="PROSITE" id="PS51918">
    <property type="entry name" value="RADICAL_SAM"/>
    <property type="match status" value="1"/>
</dbReference>
<evidence type="ECO:0000256" key="1">
    <source>
        <dbReference type="ARBA" id="ARBA00022485"/>
    </source>
</evidence>
<dbReference type="GO" id="GO:1904047">
    <property type="term" value="F:S-adenosyl-L-methionine binding"/>
    <property type="evidence" value="ECO:0007669"/>
    <property type="project" value="UniProtKB-UniRule"/>
</dbReference>
<dbReference type="GO" id="GO:0008616">
    <property type="term" value="P:tRNA queuosine(34) biosynthetic process"/>
    <property type="evidence" value="ECO:0007669"/>
    <property type="project" value="UniProtKB-UniRule"/>
</dbReference>
<feature type="binding site" evidence="8">
    <location>
        <position position="44"/>
    </location>
    <ligand>
        <name>substrate</name>
    </ligand>
</feature>
<feature type="binding site" evidence="8">
    <location>
        <position position="48"/>
    </location>
    <ligand>
        <name>[4Fe-4S] cluster</name>
        <dbReference type="ChEBI" id="CHEBI:49883"/>
        <note>4Fe-4S-S-AdoMet</note>
    </ligand>
</feature>
<dbReference type="EMBL" id="FOFG01000019">
    <property type="protein sequence ID" value="SER44536.1"/>
    <property type="molecule type" value="Genomic_DNA"/>
</dbReference>
<protein>
    <recommendedName>
        <fullName evidence="8">7-carboxy-7-deazaguanine synthase</fullName>
        <shortName evidence="8">CDG synthase</shortName>
        <ecNumber evidence="8">4.3.99.3</ecNumber>
    </recommendedName>
    <alternativeName>
        <fullName evidence="8">Queuosine biosynthesis protein QueE</fullName>
    </alternativeName>
</protein>
<keyword evidence="3 8" id="KW-0479">Metal-binding</keyword>
<comment type="cofactor">
    <cofactor evidence="8">
        <name>S-adenosyl-L-methionine</name>
        <dbReference type="ChEBI" id="CHEBI:59789"/>
    </cofactor>
    <text evidence="8">Binds 1 S-adenosyl-L-methionine per subunit.</text>
</comment>